<accession>A0A7H0GWH4</accession>
<dbReference type="InterPro" id="IPR001173">
    <property type="entry name" value="Glyco_trans_2-like"/>
</dbReference>
<evidence type="ECO:0000259" key="1">
    <source>
        <dbReference type="Pfam" id="PF00535"/>
    </source>
</evidence>
<sequence>MNQVAPKVTVIIPNYNHARYLPQRIETVLNQSYSDFEVIILDDYSTDNSREVIERYKKNDERIRVVYNDQNSGTTFKQWNKGFNLAKGEYIWIAESDDYADLYFLEKLIALLDADAHVGLAYCDSWHVFEEKNSIKRNTELYSELDSNLWAANFVIDGIYLVKKFMSYRNIIPNASAVLIRRSIIQQVEPANEKMRLVGDWLFWASIMAVSKVAFVVEPLNFYRHHHNNVRSRTLVNGVYYLELSKLLGIIKKYGEPDRFFSGIMVDSILEMWLKSMIEYDIPLSRHYMIYKNMIGLSPEIKRKTKFQLNRFLFSNNFSGLRQVMGDGIVYPFLRRLKGNDFGIKK</sequence>
<organism evidence="2 3">
    <name type="scientific">Hymenobacter qilianensis</name>
    <dbReference type="NCBI Taxonomy" id="1385715"/>
    <lineage>
        <taxon>Bacteria</taxon>
        <taxon>Pseudomonadati</taxon>
        <taxon>Bacteroidota</taxon>
        <taxon>Cytophagia</taxon>
        <taxon>Cytophagales</taxon>
        <taxon>Hymenobacteraceae</taxon>
        <taxon>Hymenobacter</taxon>
    </lineage>
</organism>
<dbReference type="AlphaFoldDB" id="A0A7H0GWH4"/>
<dbReference type="Pfam" id="PF00535">
    <property type="entry name" value="Glycos_transf_2"/>
    <property type="match status" value="1"/>
</dbReference>
<dbReference type="GO" id="GO:0016758">
    <property type="term" value="F:hexosyltransferase activity"/>
    <property type="evidence" value="ECO:0007669"/>
    <property type="project" value="UniProtKB-ARBA"/>
</dbReference>
<dbReference type="RefSeq" id="WP_187732890.1">
    <property type="nucleotide sequence ID" value="NZ_BMFN01000002.1"/>
</dbReference>
<proteinExistence type="predicted"/>
<dbReference type="Proteomes" id="UP000516093">
    <property type="component" value="Chromosome"/>
</dbReference>
<dbReference type="InterPro" id="IPR029044">
    <property type="entry name" value="Nucleotide-diphossugar_trans"/>
</dbReference>
<gene>
    <name evidence="2" type="ORF">H9L05_02435</name>
</gene>
<name>A0A7H0GWH4_9BACT</name>
<dbReference type="KEGG" id="hqi:H9L05_02435"/>
<reference evidence="2 3" key="1">
    <citation type="submission" date="2020-08" db="EMBL/GenBank/DDBJ databases">
        <title>Genome sequence of Hymenobacter qilianensis JCM 19763T.</title>
        <authorList>
            <person name="Hyun D.-W."/>
            <person name="Bae J.-W."/>
        </authorList>
    </citation>
    <scope>NUCLEOTIDE SEQUENCE [LARGE SCALE GENOMIC DNA]</scope>
    <source>
        <strain evidence="2 3">JCM 19763</strain>
    </source>
</reference>
<dbReference type="Gene3D" id="3.90.550.10">
    <property type="entry name" value="Spore Coat Polysaccharide Biosynthesis Protein SpsA, Chain A"/>
    <property type="match status" value="1"/>
</dbReference>
<feature type="domain" description="Glycosyltransferase 2-like" evidence="1">
    <location>
        <begin position="9"/>
        <end position="139"/>
    </location>
</feature>
<dbReference type="PANTHER" id="PTHR22916">
    <property type="entry name" value="GLYCOSYLTRANSFERASE"/>
    <property type="match status" value="1"/>
</dbReference>
<dbReference type="EMBL" id="CP060784">
    <property type="protein sequence ID" value="QNP52640.1"/>
    <property type="molecule type" value="Genomic_DNA"/>
</dbReference>
<evidence type="ECO:0000313" key="2">
    <source>
        <dbReference type="EMBL" id="QNP52640.1"/>
    </source>
</evidence>
<keyword evidence="2" id="KW-0808">Transferase</keyword>
<dbReference type="SUPFAM" id="SSF53448">
    <property type="entry name" value="Nucleotide-diphospho-sugar transferases"/>
    <property type="match status" value="1"/>
</dbReference>
<evidence type="ECO:0000313" key="3">
    <source>
        <dbReference type="Proteomes" id="UP000516093"/>
    </source>
</evidence>
<protein>
    <submittedName>
        <fullName evidence="2">Glycosyltransferase family 2 protein</fullName>
    </submittedName>
</protein>
<keyword evidence="3" id="KW-1185">Reference proteome</keyword>
<dbReference type="PANTHER" id="PTHR22916:SF3">
    <property type="entry name" value="UDP-GLCNAC:BETAGAL BETA-1,3-N-ACETYLGLUCOSAMINYLTRANSFERASE-LIKE PROTEIN 1"/>
    <property type="match status" value="1"/>
</dbReference>